<proteinExistence type="predicted"/>
<dbReference type="AlphaFoldDB" id="A0A4S4L516"/>
<keyword evidence="3" id="KW-1185">Reference proteome</keyword>
<reference evidence="2 3" key="1">
    <citation type="submission" date="2019-02" db="EMBL/GenBank/DDBJ databases">
        <title>Genome sequencing of the rare red list fungi Bondarzewia mesenterica.</title>
        <authorList>
            <person name="Buettner E."/>
            <person name="Kellner H."/>
        </authorList>
    </citation>
    <scope>NUCLEOTIDE SEQUENCE [LARGE SCALE GENOMIC DNA]</scope>
    <source>
        <strain evidence="2 3">DSM 108281</strain>
    </source>
</reference>
<evidence type="ECO:0000313" key="2">
    <source>
        <dbReference type="EMBL" id="THH06439.1"/>
    </source>
</evidence>
<sequence length="94" mass="10029">MSLSVSTRAVPAISSPLASSPSSSPTNGLPRPKRTSYFPTSRPLRPFPSIAQSLAPSGNRPGAKKPIKLIEPPKNYFGNTVVLNLTQAELSRQD</sequence>
<evidence type="ECO:0000313" key="3">
    <source>
        <dbReference type="Proteomes" id="UP000310158"/>
    </source>
</evidence>
<dbReference type="OrthoDB" id="3255301at2759"/>
<organism evidence="2 3">
    <name type="scientific">Bondarzewia mesenterica</name>
    <dbReference type="NCBI Taxonomy" id="1095465"/>
    <lineage>
        <taxon>Eukaryota</taxon>
        <taxon>Fungi</taxon>
        <taxon>Dikarya</taxon>
        <taxon>Basidiomycota</taxon>
        <taxon>Agaricomycotina</taxon>
        <taxon>Agaricomycetes</taxon>
        <taxon>Russulales</taxon>
        <taxon>Bondarzewiaceae</taxon>
        <taxon>Bondarzewia</taxon>
    </lineage>
</organism>
<comment type="caution">
    <text evidence="2">The sequence shown here is derived from an EMBL/GenBank/DDBJ whole genome shotgun (WGS) entry which is preliminary data.</text>
</comment>
<dbReference type="Proteomes" id="UP000310158">
    <property type="component" value="Unassembled WGS sequence"/>
</dbReference>
<feature type="compositionally biased region" description="Low complexity" evidence="1">
    <location>
        <begin position="11"/>
        <end position="25"/>
    </location>
</feature>
<protein>
    <submittedName>
        <fullName evidence="2">Uncharacterized protein</fullName>
    </submittedName>
</protein>
<gene>
    <name evidence="2" type="ORF">EW146_g9608</name>
</gene>
<name>A0A4S4L516_9AGAM</name>
<feature type="region of interest" description="Disordered" evidence="1">
    <location>
        <begin position="1"/>
        <end position="71"/>
    </location>
</feature>
<evidence type="ECO:0000256" key="1">
    <source>
        <dbReference type="SAM" id="MobiDB-lite"/>
    </source>
</evidence>
<dbReference type="EMBL" id="SGPL01000879">
    <property type="protein sequence ID" value="THH06439.1"/>
    <property type="molecule type" value="Genomic_DNA"/>
</dbReference>
<accession>A0A4S4L516</accession>